<dbReference type="EMBL" id="CM007890">
    <property type="protein sequence ID" value="OTG36888.1"/>
    <property type="molecule type" value="Genomic_DNA"/>
</dbReference>
<dbReference type="InParanoid" id="A0A251VMU6"/>
<accession>A0A251VMU6</accession>
<dbReference type="AlphaFoldDB" id="A0A251VMU6"/>
<organism evidence="2 3">
    <name type="scientific">Helianthus annuus</name>
    <name type="common">Common sunflower</name>
    <dbReference type="NCBI Taxonomy" id="4232"/>
    <lineage>
        <taxon>Eukaryota</taxon>
        <taxon>Viridiplantae</taxon>
        <taxon>Streptophyta</taxon>
        <taxon>Embryophyta</taxon>
        <taxon>Tracheophyta</taxon>
        <taxon>Spermatophyta</taxon>
        <taxon>Magnoliopsida</taxon>
        <taxon>eudicotyledons</taxon>
        <taxon>Gunneridae</taxon>
        <taxon>Pentapetalae</taxon>
        <taxon>asterids</taxon>
        <taxon>campanulids</taxon>
        <taxon>Asterales</taxon>
        <taxon>Asteraceae</taxon>
        <taxon>Asteroideae</taxon>
        <taxon>Heliantheae alliance</taxon>
        <taxon>Heliantheae</taxon>
        <taxon>Helianthus</taxon>
    </lineage>
</organism>
<evidence type="ECO:0000313" key="2">
    <source>
        <dbReference type="EMBL" id="OTG36888.1"/>
    </source>
</evidence>
<proteinExistence type="predicted"/>
<gene>
    <name evidence="2" type="ORF">HannXRQ_Chr01g0012741</name>
    <name evidence="1" type="ORF">HanXRQr2_Chr01g0019481</name>
</gene>
<reference evidence="2" key="2">
    <citation type="submission" date="2017-02" db="EMBL/GenBank/DDBJ databases">
        <title>Sunflower complete genome.</title>
        <authorList>
            <person name="Langlade N."/>
            <person name="Munos S."/>
        </authorList>
    </citation>
    <scope>NUCLEOTIDE SEQUENCE [LARGE SCALE GENOMIC DNA]</scope>
    <source>
        <tissue evidence="2">Leaves</tissue>
    </source>
</reference>
<dbReference type="Gramene" id="mRNA:HanXRQr2_Chr01g0019481">
    <property type="protein sequence ID" value="CDS:HanXRQr2_Chr01g0019481.1"/>
    <property type="gene ID" value="HanXRQr2_Chr01g0019481"/>
</dbReference>
<reference evidence="1" key="3">
    <citation type="submission" date="2020-06" db="EMBL/GenBank/DDBJ databases">
        <title>Helianthus annuus Genome sequencing and assembly Release 2.</title>
        <authorList>
            <person name="Gouzy J."/>
            <person name="Langlade N."/>
            <person name="Munos S."/>
        </authorList>
    </citation>
    <scope>NUCLEOTIDE SEQUENCE</scope>
    <source>
        <tissue evidence="1">Leaves</tissue>
    </source>
</reference>
<sequence>MYKTMTTYFHLMVCKQYIQLMLHSFETIMTMALELVFIHLECSLILLCNENRSDHTSRFRYERV</sequence>
<dbReference type="EMBL" id="MNCJ02000316">
    <property type="protein sequence ID" value="KAF5821834.1"/>
    <property type="molecule type" value="Genomic_DNA"/>
</dbReference>
<reference evidence="1 3" key="1">
    <citation type="journal article" date="2017" name="Nature">
        <title>The sunflower genome provides insights into oil metabolism, flowering and Asterid evolution.</title>
        <authorList>
            <person name="Badouin H."/>
            <person name="Gouzy J."/>
            <person name="Grassa C.J."/>
            <person name="Murat F."/>
            <person name="Staton S.E."/>
            <person name="Cottret L."/>
            <person name="Lelandais-Briere C."/>
            <person name="Owens G.L."/>
            <person name="Carrere S."/>
            <person name="Mayjonade B."/>
            <person name="Legrand L."/>
            <person name="Gill N."/>
            <person name="Kane N.C."/>
            <person name="Bowers J.E."/>
            <person name="Hubner S."/>
            <person name="Bellec A."/>
            <person name="Berard A."/>
            <person name="Berges H."/>
            <person name="Blanchet N."/>
            <person name="Boniface M.C."/>
            <person name="Brunel D."/>
            <person name="Catrice O."/>
            <person name="Chaidir N."/>
            <person name="Claudel C."/>
            <person name="Donnadieu C."/>
            <person name="Faraut T."/>
            <person name="Fievet G."/>
            <person name="Helmstetter N."/>
            <person name="King M."/>
            <person name="Knapp S.J."/>
            <person name="Lai Z."/>
            <person name="Le Paslier M.C."/>
            <person name="Lippi Y."/>
            <person name="Lorenzon L."/>
            <person name="Mandel J.R."/>
            <person name="Marage G."/>
            <person name="Marchand G."/>
            <person name="Marquand E."/>
            <person name="Bret-Mestries E."/>
            <person name="Morien E."/>
            <person name="Nambeesan S."/>
            <person name="Nguyen T."/>
            <person name="Pegot-Espagnet P."/>
            <person name="Pouilly N."/>
            <person name="Raftis F."/>
            <person name="Sallet E."/>
            <person name="Schiex T."/>
            <person name="Thomas J."/>
            <person name="Vandecasteele C."/>
            <person name="Vares D."/>
            <person name="Vear F."/>
            <person name="Vautrin S."/>
            <person name="Crespi M."/>
            <person name="Mangin B."/>
            <person name="Burke J.M."/>
            <person name="Salse J."/>
            <person name="Munos S."/>
            <person name="Vincourt P."/>
            <person name="Rieseberg L.H."/>
            <person name="Langlade N.B."/>
        </authorList>
    </citation>
    <scope>NUCLEOTIDE SEQUENCE [LARGE SCALE GENOMIC DNA]</scope>
    <source>
        <strain evidence="3">cv. SF193</strain>
        <tissue evidence="1">Leaves</tissue>
    </source>
</reference>
<keyword evidence="3" id="KW-1185">Reference proteome</keyword>
<dbReference type="Proteomes" id="UP000215914">
    <property type="component" value="Chromosome 1"/>
</dbReference>
<name>A0A251VMU6_HELAN</name>
<evidence type="ECO:0000313" key="1">
    <source>
        <dbReference type="EMBL" id="KAF5821834.1"/>
    </source>
</evidence>
<protein>
    <submittedName>
        <fullName evidence="2">Uncharacterized protein</fullName>
    </submittedName>
</protein>
<evidence type="ECO:0000313" key="3">
    <source>
        <dbReference type="Proteomes" id="UP000215914"/>
    </source>
</evidence>